<keyword evidence="1" id="KW-0812">Transmembrane</keyword>
<keyword evidence="1" id="KW-1133">Transmembrane helix</keyword>
<name>A0A9D7F9A8_9RHOO</name>
<evidence type="ECO:0000256" key="1">
    <source>
        <dbReference type="SAM" id="Phobius"/>
    </source>
</evidence>
<sequence length="65" mass="6661">MSIIVGNTLTFFGCLGLILGLGGLVNLDDFAIGISSGIRVIGTVAIAGCLLSAIGYGFLDYIDKH</sequence>
<proteinExistence type="predicted"/>
<evidence type="ECO:0000313" key="3">
    <source>
        <dbReference type="Proteomes" id="UP000886602"/>
    </source>
</evidence>
<dbReference type="EMBL" id="JADJNC010000001">
    <property type="protein sequence ID" value="MBK7421648.1"/>
    <property type="molecule type" value="Genomic_DNA"/>
</dbReference>
<protein>
    <submittedName>
        <fullName evidence="2">Uncharacterized protein</fullName>
    </submittedName>
</protein>
<comment type="caution">
    <text evidence="2">The sequence shown here is derived from an EMBL/GenBank/DDBJ whole genome shotgun (WGS) entry which is preliminary data.</text>
</comment>
<feature type="transmembrane region" description="Helical" evidence="1">
    <location>
        <begin position="37"/>
        <end position="59"/>
    </location>
</feature>
<dbReference type="Proteomes" id="UP000886602">
    <property type="component" value="Unassembled WGS sequence"/>
</dbReference>
<evidence type="ECO:0000313" key="2">
    <source>
        <dbReference type="EMBL" id="MBK7421648.1"/>
    </source>
</evidence>
<dbReference type="AlphaFoldDB" id="A0A9D7F9A8"/>
<organism evidence="2 3">
    <name type="scientific">Candidatus Propionivibrio dominans</name>
    <dbReference type="NCBI Taxonomy" id="2954373"/>
    <lineage>
        <taxon>Bacteria</taxon>
        <taxon>Pseudomonadati</taxon>
        <taxon>Pseudomonadota</taxon>
        <taxon>Betaproteobacteria</taxon>
        <taxon>Rhodocyclales</taxon>
        <taxon>Rhodocyclaceae</taxon>
        <taxon>Propionivibrio</taxon>
    </lineage>
</organism>
<keyword evidence="1" id="KW-0472">Membrane</keyword>
<accession>A0A9D7F9A8</accession>
<gene>
    <name evidence="2" type="ORF">IPJ48_00305</name>
</gene>
<reference evidence="2" key="1">
    <citation type="submission" date="2020-10" db="EMBL/GenBank/DDBJ databases">
        <title>Connecting structure to function with the recovery of over 1000 high-quality activated sludge metagenome-assembled genomes encoding full-length rRNA genes using long-read sequencing.</title>
        <authorList>
            <person name="Singleton C.M."/>
            <person name="Petriglieri F."/>
            <person name="Kristensen J.M."/>
            <person name="Kirkegaard R.H."/>
            <person name="Michaelsen T.Y."/>
            <person name="Andersen M.H."/>
            <person name="Karst S.M."/>
            <person name="Dueholm M.S."/>
            <person name="Nielsen P.H."/>
            <person name="Albertsen M."/>
        </authorList>
    </citation>
    <scope>NUCLEOTIDE SEQUENCE</scope>
    <source>
        <strain evidence="2">EsbW_18-Q3-R4-48_MAXAC.044</strain>
    </source>
</reference>